<accession>A0A4Y2EGF9</accession>
<protein>
    <submittedName>
        <fullName evidence="1">Uncharacterized protein</fullName>
    </submittedName>
</protein>
<sequence length="208" mass="24170">MESHLPHEQTFGEIKNVLRGDRFLMLWGQEPGRSHEDFRSRNCSSPKTDCEICVLRTDPDLILREFTWNSGNSTEFFQQTADSVSSHPLFSQNKKCTVPDQQRNTFFTPFAAFSVDKNNSENQETDRSTEADLLRMLQGREPVSTRRRHLRALHNHQQDAQRTIRTQSRLGILLAINSHTLTHLDESWFRNAHAASKMELTPFKHKHV</sequence>
<name>A0A4Y2EGF9_ARAVE</name>
<evidence type="ECO:0000313" key="2">
    <source>
        <dbReference type="Proteomes" id="UP000499080"/>
    </source>
</evidence>
<reference evidence="1 2" key="1">
    <citation type="journal article" date="2019" name="Sci. Rep.">
        <title>Orb-weaving spider Araneus ventricosus genome elucidates the spidroin gene catalogue.</title>
        <authorList>
            <person name="Kono N."/>
            <person name="Nakamura H."/>
            <person name="Ohtoshi R."/>
            <person name="Moran D.A.P."/>
            <person name="Shinohara A."/>
            <person name="Yoshida Y."/>
            <person name="Fujiwara M."/>
            <person name="Mori M."/>
            <person name="Tomita M."/>
            <person name="Arakawa K."/>
        </authorList>
    </citation>
    <scope>NUCLEOTIDE SEQUENCE [LARGE SCALE GENOMIC DNA]</scope>
</reference>
<proteinExistence type="predicted"/>
<dbReference type="Proteomes" id="UP000499080">
    <property type="component" value="Unassembled WGS sequence"/>
</dbReference>
<organism evidence="1 2">
    <name type="scientific">Araneus ventricosus</name>
    <name type="common">Orbweaver spider</name>
    <name type="synonym">Epeira ventricosa</name>
    <dbReference type="NCBI Taxonomy" id="182803"/>
    <lineage>
        <taxon>Eukaryota</taxon>
        <taxon>Metazoa</taxon>
        <taxon>Ecdysozoa</taxon>
        <taxon>Arthropoda</taxon>
        <taxon>Chelicerata</taxon>
        <taxon>Arachnida</taxon>
        <taxon>Araneae</taxon>
        <taxon>Araneomorphae</taxon>
        <taxon>Entelegynae</taxon>
        <taxon>Araneoidea</taxon>
        <taxon>Araneidae</taxon>
        <taxon>Araneus</taxon>
    </lineage>
</organism>
<gene>
    <name evidence="1" type="ORF">AVEN_256686_1</name>
</gene>
<dbReference type="EMBL" id="BGPR01000597">
    <property type="protein sequence ID" value="GBM27887.1"/>
    <property type="molecule type" value="Genomic_DNA"/>
</dbReference>
<keyword evidence="2" id="KW-1185">Reference proteome</keyword>
<dbReference type="AlphaFoldDB" id="A0A4Y2EGF9"/>
<comment type="caution">
    <text evidence="1">The sequence shown here is derived from an EMBL/GenBank/DDBJ whole genome shotgun (WGS) entry which is preliminary data.</text>
</comment>
<evidence type="ECO:0000313" key="1">
    <source>
        <dbReference type="EMBL" id="GBM27887.1"/>
    </source>
</evidence>